<comment type="caution">
    <text evidence="1">The sequence shown here is derived from an EMBL/GenBank/DDBJ whole genome shotgun (WGS) entry which is preliminary data.</text>
</comment>
<organism evidence="1 2">
    <name type="scientific">Macrosiphum euphorbiae</name>
    <name type="common">potato aphid</name>
    <dbReference type="NCBI Taxonomy" id="13131"/>
    <lineage>
        <taxon>Eukaryota</taxon>
        <taxon>Metazoa</taxon>
        <taxon>Ecdysozoa</taxon>
        <taxon>Arthropoda</taxon>
        <taxon>Hexapoda</taxon>
        <taxon>Insecta</taxon>
        <taxon>Pterygota</taxon>
        <taxon>Neoptera</taxon>
        <taxon>Paraneoptera</taxon>
        <taxon>Hemiptera</taxon>
        <taxon>Sternorrhyncha</taxon>
        <taxon>Aphidomorpha</taxon>
        <taxon>Aphidoidea</taxon>
        <taxon>Aphididae</taxon>
        <taxon>Macrosiphini</taxon>
        <taxon>Macrosiphum</taxon>
    </lineage>
</organism>
<protein>
    <submittedName>
        <fullName evidence="1">Uncharacterized protein</fullName>
    </submittedName>
</protein>
<evidence type="ECO:0000313" key="2">
    <source>
        <dbReference type="Proteomes" id="UP001160148"/>
    </source>
</evidence>
<reference evidence="1 2" key="1">
    <citation type="submission" date="2023-01" db="EMBL/GenBank/DDBJ databases">
        <authorList>
            <person name="Whitehead M."/>
        </authorList>
    </citation>
    <scope>NUCLEOTIDE SEQUENCE [LARGE SCALE GENOMIC DNA]</scope>
</reference>
<accession>A0AAV0XJ96</accession>
<dbReference type="EMBL" id="CARXXK010000005">
    <property type="protein sequence ID" value="CAI6368107.1"/>
    <property type="molecule type" value="Genomic_DNA"/>
</dbReference>
<gene>
    <name evidence="1" type="ORF">MEUPH1_LOCUS22506</name>
</gene>
<sequence>MFLGKNFCTRTHTTNLLNGIRYTTRRKESHNICRIEKIKYINKIIEMAESDHRAHRSRQLYQKVNRMRKGYKERETFIINKNGELITTKMERTERWAKYFEQLFNGEDPEEIFDCIQ</sequence>
<evidence type="ECO:0000313" key="1">
    <source>
        <dbReference type="EMBL" id="CAI6368107.1"/>
    </source>
</evidence>
<dbReference type="Proteomes" id="UP001160148">
    <property type="component" value="Unassembled WGS sequence"/>
</dbReference>
<proteinExistence type="predicted"/>
<keyword evidence="2" id="KW-1185">Reference proteome</keyword>
<dbReference type="AlphaFoldDB" id="A0AAV0XJ96"/>
<name>A0AAV0XJ96_9HEMI</name>